<name>A0A656AYT1_VIBCL</name>
<evidence type="ECO:0000313" key="2">
    <source>
        <dbReference type="EMBL" id="CSD56305.1"/>
    </source>
</evidence>
<protein>
    <submittedName>
        <fullName evidence="2">Uncharacterized protein</fullName>
    </submittedName>
</protein>
<reference evidence="2 3" key="1">
    <citation type="submission" date="2015-07" db="EMBL/GenBank/DDBJ databases">
        <authorList>
            <consortium name="Pathogen Informatics"/>
        </authorList>
    </citation>
    <scope>NUCLEOTIDE SEQUENCE [LARGE SCALE GENOMIC DNA]</scope>
    <source>
        <strain evidence="2 3">A316</strain>
    </source>
</reference>
<feature type="region of interest" description="Disordered" evidence="1">
    <location>
        <begin position="31"/>
        <end position="53"/>
    </location>
</feature>
<dbReference type="EMBL" id="CWQY01000159">
    <property type="protein sequence ID" value="CSD56305.1"/>
    <property type="molecule type" value="Genomic_DNA"/>
</dbReference>
<evidence type="ECO:0000313" key="3">
    <source>
        <dbReference type="Proteomes" id="UP000041770"/>
    </source>
</evidence>
<proteinExistence type="predicted"/>
<dbReference type="Proteomes" id="UP000041770">
    <property type="component" value="Unassembled WGS sequence"/>
</dbReference>
<evidence type="ECO:0000256" key="1">
    <source>
        <dbReference type="SAM" id="MobiDB-lite"/>
    </source>
</evidence>
<gene>
    <name evidence="2" type="ORF">ERS013200_04393</name>
</gene>
<organism evidence="2 3">
    <name type="scientific">Vibrio cholerae</name>
    <dbReference type="NCBI Taxonomy" id="666"/>
    <lineage>
        <taxon>Bacteria</taxon>
        <taxon>Pseudomonadati</taxon>
        <taxon>Pseudomonadota</taxon>
        <taxon>Gammaproteobacteria</taxon>
        <taxon>Vibrionales</taxon>
        <taxon>Vibrionaceae</taxon>
        <taxon>Vibrio</taxon>
    </lineage>
</organism>
<sequence>MFGSGDGPMVYSEFRKRKLVRVTSVRPSRPIPPIDSVAQIGSPENSSSYSGVRRKRTIRSFMTKWSIIS</sequence>
<dbReference type="AlphaFoldDB" id="A0A656AYT1"/>
<accession>A0A656AYT1</accession>